<feature type="signal peptide" evidence="9">
    <location>
        <begin position="1"/>
        <end position="23"/>
    </location>
</feature>
<dbReference type="InterPro" id="IPR016085">
    <property type="entry name" value="Protease_inh_B-barrel_dom"/>
</dbReference>
<dbReference type="InterPro" id="IPR021140">
    <property type="entry name" value="Inh/Omp19"/>
</dbReference>
<dbReference type="PROSITE" id="PS51257">
    <property type="entry name" value="PROKAR_LIPOPROTEIN"/>
    <property type="match status" value="1"/>
</dbReference>
<name>A0A5B0DN23_9HYPH</name>
<evidence type="ECO:0000256" key="3">
    <source>
        <dbReference type="ARBA" id="ARBA00022729"/>
    </source>
</evidence>
<keyword evidence="4" id="KW-0472">Membrane</keyword>
<dbReference type="Gene3D" id="2.40.128.10">
    <property type="match status" value="1"/>
</dbReference>
<dbReference type="PIRSF" id="PIRSF034005">
    <property type="entry name" value="OM_lipoprot_Omp19_bac"/>
    <property type="match status" value="1"/>
</dbReference>
<dbReference type="AlphaFoldDB" id="A0A5B0DN23"/>
<evidence type="ECO:0000313" key="12">
    <source>
        <dbReference type="Proteomes" id="UP000324738"/>
    </source>
</evidence>
<reference evidence="11 12" key="1">
    <citation type="submission" date="2019-08" db="EMBL/GenBank/DDBJ databases">
        <title>Aureimonas fodiniaquatilis sp. nov., isolated from a coal mine wastewater.</title>
        <authorList>
            <person name="Kim W."/>
        </authorList>
    </citation>
    <scope>NUCLEOTIDE SEQUENCE [LARGE SCALE GENOMIC DNA]</scope>
    <source>
        <strain evidence="11 12">CAU 1482</strain>
    </source>
</reference>
<evidence type="ECO:0000256" key="4">
    <source>
        <dbReference type="ARBA" id="ARBA00023136"/>
    </source>
</evidence>
<organism evidence="11 12">
    <name type="scientific">Aureimonas fodinaquatilis</name>
    <dbReference type="NCBI Taxonomy" id="2565783"/>
    <lineage>
        <taxon>Bacteria</taxon>
        <taxon>Pseudomonadati</taxon>
        <taxon>Pseudomonadota</taxon>
        <taxon>Alphaproteobacteria</taxon>
        <taxon>Hyphomicrobiales</taxon>
        <taxon>Aurantimonadaceae</taxon>
        <taxon>Aureimonas</taxon>
    </lineage>
</organism>
<evidence type="ECO:0000256" key="7">
    <source>
        <dbReference type="ARBA" id="ARBA00023288"/>
    </source>
</evidence>
<proteinExistence type="inferred from homology"/>
<dbReference type="OrthoDB" id="7677911at2"/>
<evidence type="ECO:0000256" key="6">
    <source>
        <dbReference type="ARBA" id="ARBA00023237"/>
    </source>
</evidence>
<keyword evidence="12" id="KW-1185">Reference proteome</keyword>
<accession>A0A5B0DN23</accession>
<keyword evidence="3 9" id="KW-0732">Signal</keyword>
<keyword evidence="6" id="KW-0998">Cell outer membrane</keyword>
<evidence type="ECO:0000256" key="9">
    <source>
        <dbReference type="SAM" id="SignalP"/>
    </source>
</evidence>
<feature type="region of interest" description="Disordered" evidence="8">
    <location>
        <begin position="42"/>
        <end position="81"/>
    </location>
</feature>
<comment type="similarity">
    <text evidence="2">Belongs to the rhizobiaceae omp19 lipoprotein family.</text>
</comment>
<keyword evidence="5" id="KW-0564">Palmitate</keyword>
<dbReference type="Pfam" id="PF02974">
    <property type="entry name" value="Inh"/>
    <property type="match status" value="1"/>
</dbReference>
<comment type="caution">
    <text evidence="11">The sequence shown here is derived from an EMBL/GenBank/DDBJ whole genome shotgun (WGS) entry which is preliminary data.</text>
</comment>
<evidence type="ECO:0000256" key="1">
    <source>
        <dbReference type="ARBA" id="ARBA00004459"/>
    </source>
</evidence>
<sequence>MTHWTRMGAAGAALMFLGGCMQSAPQVGGGYGQLAPLTPAPSGQVYSSQLPPPPAAPVEQSPSMSQTTPQTMPGQVASTAPVTRESLVGAWRVSSGGGNCQIFMALTQWTGGYRAASRGCPGQVADVSAWDVSGSQVVLKDNSGNTVATLNNSGDTRFEGTTSGGTQISLYR</sequence>
<feature type="domain" description="Alkaline proteinase inhibitor/ Outer membrane lipoprotein Omp19" evidence="10">
    <location>
        <begin position="83"/>
        <end position="172"/>
    </location>
</feature>
<feature type="compositionally biased region" description="Polar residues" evidence="8">
    <location>
        <begin position="60"/>
        <end position="81"/>
    </location>
</feature>
<evidence type="ECO:0000259" key="10">
    <source>
        <dbReference type="Pfam" id="PF02974"/>
    </source>
</evidence>
<evidence type="ECO:0000256" key="5">
    <source>
        <dbReference type="ARBA" id="ARBA00023139"/>
    </source>
</evidence>
<evidence type="ECO:0000256" key="2">
    <source>
        <dbReference type="ARBA" id="ARBA00007138"/>
    </source>
</evidence>
<dbReference type="EMBL" id="VTWH01000006">
    <property type="protein sequence ID" value="KAA0968267.1"/>
    <property type="molecule type" value="Genomic_DNA"/>
</dbReference>
<dbReference type="Proteomes" id="UP000324738">
    <property type="component" value="Unassembled WGS sequence"/>
</dbReference>
<feature type="chain" id="PRO_5022687686" description="Alkaline proteinase inhibitor/ Outer membrane lipoprotein Omp19 domain-containing protein" evidence="9">
    <location>
        <begin position="24"/>
        <end position="172"/>
    </location>
</feature>
<comment type="subcellular location">
    <subcellularLocation>
        <location evidence="1">Cell outer membrane</location>
        <topology evidence="1">Lipid-anchor</topology>
    </subcellularLocation>
</comment>
<gene>
    <name evidence="11" type="ORF">FPY71_18265</name>
</gene>
<protein>
    <recommendedName>
        <fullName evidence="10">Alkaline proteinase inhibitor/ Outer membrane lipoprotein Omp19 domain-containing protein</fullName>
    </recommendedName>
</protein>
<evidence type="ECO:0000256" key="8">
    <source>
        <dbReference type="SAM" id="MobiDB-lite"/>
    </source>
</evidence>
<dbReference type="RefSeq" id="WP_149301785.1">
    <property type="nucleotide sequence ID" value="NZ_VTWH01000006.1"/>
</dbReference>
<dbReference type="InterPro" id="IPR010571">
    <property type="entry name" value="OM_lipoprot_Omp19_bac"/>
</dbReference>
<dbReference type="SUPFAM" id="SSF50882">
    <property type="entry name" value="beta-Barrel protease inhibitors"/>
    <property type="match status" value="1"/>
</dbReference>
<dbReference type="GO" id="GO:0009279">
    <property type="term" value="C:cell outer membrane"/>
    <property type="evidence" value="ECO:0007669"/>
    <property type="project" value="UniProtKB-SubCell"/>
</dbReference>
<keyword evidence="7" id="KW-0449">Lipoprotein</keyword>
<evidence type="ECO:0000313" key="11">
    <source>
        <dbReference type="EMBL" id="KAA0968267.1"/>
    </source>
</evidence>
<dbReference type="GO" id="GO:0004866">
    <property type="term" value="F:endopeptidase inhibitor activity"/>
    <property type="evidence" value="ECO:0007669"/>
    <property type="project" value="InterPro"/>
</dbReference>